<dbReference type="GO" id="GO:0005658">
    <property type="term" value="C:alpha DNA polymerase:primase complex"/>
    <property type="evidence" value="ECO:0007669"/>
    <property type="project" value="TreeGrafter"/>
</dbReference>
<dbReference type="GO" id="GO:0000166">
    <property type="term" value="F:nucleotide binding"/>
    <property type="evidence" value="ECO:0007669"/>
    <property type="project" value="InterPro"/>
</dbReference>
<dbReference type="GO" id="GO:1902975">
    <property type="term" value="P:mitotic DNA replication initiation"/>
    <property type="evidence" value="ECO:0007669"/>
    <property type="project" value="TreeGrafter"/>
</dbReference>
<dbReference type="InterPro" id="IPR036397">
    <property type="entry name" value="RNaseH_sf"/>
</dbReference>
<dbReference type="InterPro" id="IPR023211">
    <property type="entry name" value="DNA_pol_palm_dom_sf"/>
</dbReference>
<comment type="similarity">
    <text evidence="1 5">Belongs to the DNA polymerase type-B family.</text>
</comment>
<dbReference type="PANTHER" id="PTHR45861:SF1">
    <property type="entry name" value="DNA POLYMERASE ALPHA CATALYTIC SUBUNIT"/>
    <property type="match status" value="1"/>
</dbReference>
<dbReference type="SMART" id="SM00486">
    <property type="entry name" value="POLBc"/>
    <property type="match status" value="1"/>
</dbReference>
<dbReference type="GO" id="GO:0006273">
    <property type="term" value="P:lagging strand elongation"/>
    <property type="evidence" value="ECO:0007669"/>
    <property type="project" value="TreeGrafter"/>
</dbReference>
<evidence type="ECO:0000256" key="3">
    <source>
        <dbReference type="ARBA" id="ARBA00022695"/>
    </source>
</evidence>
<dbReference type="GO" id="GO:0003688">
    <property type="term" value="F:DNA replication origin binding"/>
    <property type="evidence" value="ECO:0007669"/>
    <property type="project" value="TreeGrafter"/>
</dbReference>
<keyword evidence="3 5" id="KW-0548">Nucleotidyltransferase</keyword>
<dbReference type="NCBIfam" id="TIGR00592">
    <property type="entry name" value="pol2"/>
    <property type="match status" value="1"/>
</dbReference>
<dbReference type="GO" id="GO:0003887">
    <property type="term" value="F:DNA-directed DNA polymerase activity"/>
    <property type="evidence" value="ECO:0007669"/>
    <property type="project" value="UniProtKB-KW"/>
</dbReference>
<name>A0A059F3F8_9MICR</name>
<feature type="non-terminal residue" evidence="7">
    <location>
        <position position="1"/>
    </location>
</feature>
<dbReference type="InterPro" id="IPR017964">
    <property type="entry name" value="DNA-dir_DNA_pol_B_CS"/>
</dbReference>
<dbReference type="Gene3D" id="1.10.132.60">
    <property type="entry name" value="DNA polymerase family B, C-terminal domain"/>
    <property type="match status" value="1"/>
</dbReference>
<dbReference type="GO" id="GO:0006272">
    <property type="term" value="P:leading strand elongation"/>
    <property type="evidence" value="ECO:0007669"/>
    <property type="project" value="TreeGrafter"/>
</dbReference>
<dbReference type="AlphaFoldDB" id="A0A059F3F8"/>
<feature type="domain" description="DNA-directed DNA polymerase family B multifunctional" evidence="6">
    <location>
        <begin position="370"/>
        <end position="672"/>
    </location>
</feature>
<keyword evidence="5" id="KW-0235">DNA replication</keyword>
<dbReference type="InterPro" id="IPR012337">
    <property type="entry name" value="RNaseH-like_sf"/>
</dbReference>
<dbReference type="EC" id="2.7.7.7" evidence="5"/>
<organism evidence="7 8">
    <name type="scientific">Anncaliia algerae PRA339</name>
    <dbReference type="NCBI Taxonomy" id="1288291"/>
    <lineage>
        <taxon>Eukaryota</taxon>
        <taxon>Fungi</taxon>
        <taxon>Fungi incertae sedis</taxon>
        <taxon>Microsporidia</taxon>
        <taxon>Tubulinosematoidea</taxon>
        <taxon>Tubulinosematidae</taxon>
        <taxon>Anncaliia</taxon>
    </lineage>
</organism>
<dbReference type="GO" id="GO:0003697">
    <property type="term" value="F:single-stranded DNA binding"/>
    <property type="evidence" value="ECO:0007669"/>
    <property type="project" value="TreeGrafter"/>
</dbReference>
<dbReference type="InterPro" id="IPR006134">
    <property type="entry name" value="DNA-dir_DNA_pol_B_multi_dom"/>
</dbReference>
<sequence length="818" mass="94889">MSFYILDIEQLNNTSLALFCKETNEPYSLRKLTLKNVKPTFLVPSNDKDAFEMENYFYPDIPNICKFVRTTAQPTNSFYITEFTSPIEQFIISKKIRGPGIINIRNYQESTAGEIIVESMEEIIGFSEEKLPPLKILTLIVNGTNEVESFYSLTKNNILNTESYFSCGLKHLKKIFNKRCFNSNEVLFQLNDLIEKENPDLILVYNLNPWIHKKLNLFGRLVCDLFAVASSFVKCRNYSIEELCETLLHKSAINLHEERLLLIIYECFFAMNILELSLELTQICGNLLKRTLLNLRAERNEYFLMHEFYENKILFPPKQKREEESYKGGLVLDPKIGFYETKILLLDFNSLYPSIIQEYNICFSNKNGQKEELGILPRILKSLVDRRKEVKRSLAKSYDAKLNTKQLALKLTANSIYGCLGTPHFRFGDFELAKEITLKGRTILQDTKVLAEDLGLNVIYGDTDSIMIDTQTVKVGNEGEILKDLINKKYKFIEIEVEKVFKRLILLSKKKYGAITTHNQIETKGLDSVRRDFALISSEITNGILEIILKDSTEVVHNGNEKILQTIYSFLQKKKDNLTNEPHEKFIINACLAKPLEKYANPDILPHVSLAFRLKKRNIIYKKDDVISYVIGRGEKGESISKRACLPNECIIDYDYYISNQILPPINRILAHLKGVDFDFIGNIFGIKKMFVNKNIFTFPTLCCNEVQSIADKCKKCNQPVNKVWLNNLIRTSLRESTKELYKYEFFCPCGFKTKTPLKRCFICDSIMLFHCLNDKFDSLIESFGENEVVENYLQISEYRKIDLSIFQEEISYYKRNK</sequence>
<dbReference type="PANTHER" id="PTHR45861">
    <property type="entry name" value="DNA POLYMERASE ALPHA CATALYTIC SUBUNIT"/>
    <property type="match status" value="1"/>
</dbReference>
<keyword evidence="2 5" id="KW-0808">Transferase</keyword>
<evidence type="ECO:0000313" key="7">
    <source>
        <dbReference type="EMBL" id="KCZ81617.1"/>
    </source>
</evidence>
<keyword evidence="5" id="KW-0238">DNA-binding</keyword>
<dbReference type="InterPro" id="IPR042087">
    <property type="entry name" value="DNA_pol_B_thumb"/>
</dbReference>
<protein>
    <recommendedName>
        <fullName evidence="5">DNA polymerase</fullName>
        <ecNumber evidence="5">2.7.7.7</ecNumber>
    </recommendedName>
</protein>
<evidence type="ECO:0000256" key="2">
    <source>
        <dbReference type="ARBA" id="ARBA00022679"/>
    </source>
</evidence>
<reference evidence="7 8" key="2">
    <citation type="submission" date="2014-03" db="EMBL/GenBank/DDBJ databases">
        <title>The Genome Sequence of Anncaliia algerae insect isolate PRA339.</title>
        <authorList>
            <consortium name="The Broad Institute Genome Sequencing Platform"/>
            <consortium name="The Broad Institute Genome Sequencing Center for Infectious Disease"/>
            <person name="Cuomo C."/>
            <person name="Becnel J."/>
            <person name="Sanscrainte N."/>
            <person name="Walker B."/>
            <person name="Young S.K."/>
            <person name="Zeng Q."/>
            <person name="Gargeya S."/>
            <person name="Fitzgerald M."/>
            <person name="Haas B."/>
            <person name="Abouelleil A."/>
            <person name="Alvarado L."/>
            <person name="Arachchi H.M."/>
            <person name="Berlin A.M."/>
            <person name="Chapman S.B."/>
            <person name="Dewar J."/>
            <person name="Goldberg J."/>
            <person name="Griggs A."/>
            <person name="Gujja S."/>
            <person name="Hansen M."/>
            <person name="Howarth C."/>
            <person name="Imamovic A."/>
            <person name="Larimer J."/>
            <person name="McCowan C."/>
            <person name="Murphy C."/>
            <person name="Neiman D."/>
            <person name="Pearson M."/>
            <person name="Priest M."/>
            <person name="Roberts A."/>
            <person name="Saif S."/>
            <person name="Shea T."/>
            <person name="Sisk P."/>
            <person name="Sykes S."/>
            <person name="Wortman J."/>
            <person name="Nusbaum C."/>
            <person name="Birren B."/>
        </authorList>
    </citation>
    <scope>NUCLEOTIDE SEQUENCE [LARGE SCALE GENOMIC DNA]</scope>
    <source>
        <strain evidence="7 8">PRA339</strain>
    </source>
</reference>
<dbReference type="STRING" id="1288291.A0A059F3F8"/>
<keyword evidence="8" id="KW-1185">Reference proteome</keyword>
<dbReference type="PROSITE" id="PS00116">
    <property type="entry name" value="DNA_POLYMERASE_B"/>
    <property type="match status" value="1"/>
</dbReference>
<dbReference type="SUPFAM" id="SSF53098">
    <property type="entry name" value="Ribonuclease H-like"/>
    <property type="match status" value="1"/>
</dbReference>
<dbReference type="GO" id="GO:0003682">
    <property type="term" value="F:chromatin binding"/>
    <property type="evidence" value="ECO:0007669"/>
    <property type="project" value="TreeGrafter"/>
</dbReference>
<reference evidence="8" key="1">
    <citation type="submission" date="2013-02" db="EMBL/GenBank/DDBJ databases">
        <authorList>
            <consortium name="The Broad Institute Genome Sequencing Platform"/>
            <person name="Cuomo C."/>
            <person name="Becnel J."/>
            <person name="Sanscrainte N."/>
            <person name="Walker B."/>
            <person name="Young S.K."/>
            <person name="Zeng Q."/>
            <person name="Gargeya S."/>
            <person name="Fitzgerald M."/>
            <person name="Haas B."/>
            <person name="Abouelleil A."/>
            <person name="Alvarado L."/>
            <person name="Arachchi H.M."/>
            <person name="Berlin A.M."/>
            <person name="Chapman S.B."/>
            <person name="Dewar J."/>
            <person name="Goldberg J."/>
            <person name="Griggs A."/>
            <person name="Gujja S."/>
            <person name="Hansen M."/>
            <person name="Howarth C."/>
            <person name="Imamovic A."/>
            <person name="Larimer J."/>
            <person name="McCowan C."/>
            <person name="Murphy C."/>
            <person name="Neiman D."/>
            <person name="Pearson M."/>
            <person name="Priest M."/>
            <person name="Roberts A."/>
            <person name="Saif S."/>
            <person name="Shea T."/>
            <person name="Sisk P."/>
            <person name="Sykes S."/>
            <person name="Wortman J."/>
            <person name="Nusbaum C."/>
            <person name="Birren B."/>
        </authorList>
    </citation>
    <scope>NUCLEOTIDE SEQUENCE [LARGE SCALE GENOMIC DNA]</scope>
    <source>
        <strain evidence="8">PRA339</strain>
    </source>
</reference>
<dbReference type="InterPro" id="IPR006172">
    <property type="entry name" value="DNA-dir_DNA_pol_B"/>
</dbReference>
<dbReference type="VEuPathDB" id="MicrosporidiaDB:H312_00941"/>
<dbReference type="EMBL" id="KK365139">
    <property type="protein sequence ID" value="KCZ81617.1"/>
    <property type="molecule type" value="Genomic_DNA"/>
</dbReference>
<comment type="catalytic activity">
    <reaction evidence="5">
        <text>DNA(n) + a 2'-deoxyribonucleoside 5'-triphosphate = DNA(n+1) + diphosphate</text>
        <dbReference type="Rhea" id="RHEA:22508"/>
        <dbReference type="Rhea" id="RHEA-COMP:17339"/>
        <dbReference type="Rhea" id="RHEA-COMP:17340"/>
        <dbReference type="ChEBI" id="CHEBI:33019"/>
        <dbReference type="ChEBI" id="CHEBI:61560"/>
        <dbReference type="ChEBI" id="CHEBI:173112"/>
        <dbReference type="EC" id="2.7.7.7"/>
    </reaction>
</comment>
<dbReference type="InterPro" id="IPR043502">
    <property type="entry name" value="DNA/RNA_pol_sf"/>
</dbReference>
<evidence type="ECO:0000256" key="4">
    <source>
        <dbReference type="ARBA" id="ARBA00022932"/>
    </source>
</evidence>
<proteinExistence type="inferred from homology"/>
<dbReference type="SUPFAM" id="SSF56672">
    <property type="entry name" value="DNA/RNA polymerases"/>
    <property type="match status" value="1"/>
</dbReference>
<evidence type="ECO:0000313" key="8">
    <source>
        <dbReference type="Proteomes" id="UP000030655"/>
    </source>
</evidence>
<dbReference type="Proteomes" id="UP000030655">
    <property type="component" value="Unassembled WGS sequence"/>
</dbReference>
<dbReference type="Pfam" id="PF00136">
    <property type="entry name" value="DNA_pol_B"/>
    <property type="match status" value="2"/>
</dbReference>
<gene>
    <name evidence="7" type="ORF">H312_00941</name>
</gene>
<evidence type="ECO:0000256" key="5">
    <source>
        <dbReference type="RuleBase" id="RU000442"/>
    </source>
</evidence>
<evidence type="ECO:0000256" key="1">
    <source>
        <dbReference type="ARBA" id="ARBA00005755"/>
    </source>
</evidence>
<dbReference type="OrthoDB" id="6755010at2759"/>
<evidence type="ECO:0000259" key="6">
    <source>
        <dbReference type="Pfam" id="PF00136"/>
    </source>
</evidence>
<dbReference type="PRINTS" id="PR00106">
    <property type="entry name" value="DNAPOLB"/>
</dbReference>
<feature type="domain" description="DNA-directed DNA polymerase family B multifunctional" evidence="6">
    <location>
        <begin position="288"/>
        <end position="365"/>
    </location>
</feature>
<dbReference type="Gene3D" id="3.90.1600.10">
    <property type="entry name" value="Palm domain of DNA polymerase"/>
    <property type="match status" value="2"/>
</dbReference>
<accession>A0A059F3F8</accession>
<keyword evidence="4 5" id="KW-0239">DNA-directed DNA polymerase</keyword>
<dbReference type="HOGENOM" id="CLU_345439_0_0_1"/>
<dbReference type="Gene3D" id="3.30.420.10">
    <property type="entry name" value="Ribonuclease H-like superfamily/Ribonuclease H"/>
    <property type="match status" value="1"/>
</dbReference>